<evidence type="ECO:0000256" key="9">
    <source>
        <dbReference type="SAM" id="Phobius"/>
    </source>
</evidence>
<feature type="transmembrane region" description="Helical" evidence="9">
    <location>
        <begin position="31"/>
        <end position="51"/>
    </location>
</feature>
<dbReference type="InterPro" id="IPR003784">
    <property type="entry name" value="BioY"/>
</dbReference>
<evidence type="ECO:0000256" key="3">
    <source>
        <dbReference type="ARBA" id="ARBA00022448"/>
    </source>
</evidence>
<evidence type="ECO:0000256" key="2">
    <source>
        <dbReference type="ARBA" id="ARBA00010692"/>
    </source>
</evidence>
<evidence type="ECO:0000256" key="8">
    <source>
        <dbReference type="PIRNR" id="PIRNR016661"/>
    </source>
</evidence>
<evidence type="ECO:0000256" key="5">
    <source>
        <dbReference type="ARBA" id="ARBA00022692"/>
    </source>
</evidence>
<dbReference type="GO" id="GO:0015225">
    <property type="term" value="F:biotin transmembrane transporter activity"/>
    <property type="evidence" value="ECO:0007669"/>
    <property type="project" value="UniProtKB-UniRule"/>
</dbReference>
<proteinExistence type="inferred from homology"/>
<feature type="transmembrane region" description="Helical" evidence="9">
    <location>
        <begin position="117"/>
        <end position="138"/>
    </location>
</feature>
<keyword evidence="6 9" id="KW-1133">Transmembrane helix</keyword>
<feature type="transmembrane region" description="Helical" evidence="9">
    <location>
        <begin position="7"/>
        <end position="25"/>
    </location>
</feature>
<feature type="transmembrane region" description="Helical" evidence="9">
    <location>
        <begin position="81"/>
        <end position="105"/>
    </location>
</feature>
<reference evidence="10 11" key="1">
    <citation type="submission" date="2020-06" db="EMBL/GenBank/DDBJ databases">
        <title>Genome sequence of 2 isolates from Red Sea Mangroves.</title>
        <authorList>
            <person name="Sefrji F."/>
            <person name="Michoud G."/>
            <person name="Merlino G."/>
            <person name="Daffonchio D."/>
        </authorList>
    </citation>
    <scope>NUCLEOTIDE SEQUENCE [LARGE SCALE GENOMIC DNA]</scope>
    <source>
        <strain evidence="10 11">R1DC25</strain>
    </source>
</reference>
<keyword evidence="4 8" id="KW-1003">Cell membrane</keyword>
<sequence>MSISTRSLVHIALYAALVGALGLFPRIDIPVAGGVPITAQTLGVMMAGIMLGAWRGGLALVLFLIAVAVGLPLLAGGRGGLGVFFGPSVGFLIGWPLGAFVAGLIMERTRRWGVFPAAFTAAILGGIVAVYAIGVPMLAYKTDMTLGQAFLASAVFLPGDTLKALIAGLVADFLARGYPSALMSRSAPSRP</sequence>
<feature type="transmembrane region" description="Helical" evidence="9">
    <location>
        <begin position="150"/>
        <end position="175"/>
    </location>
</feature>
<protein>
    <recommendedName>
        <fullName evidence="8">Biotin transporter</fullName>
    </recommendedName>
</protein>
<dbReference type="KEGG" id="kmn:HW532_19615"/>
<evidence type="ECO:0000313" key="10">
    <source>
        <dbReference type="EMBL" id="QPC44714.1"/>
    </source>
</evidence>
<keyword evidence="11" id="KW-1185">Reference proteome</keyword>
<comment type="similarity">
    <text evidence="2 8">Belongs to the BioY family.</text>
</comment>
<name>A0A7S8HDP7_9HYPH</name>
<dbReference type="PANTHER" id="PTHR34295">
    <property type="entry name" value="BIOTIN TRANSPORTER BIOY"/>
    <property type="match status" value="1"/>
</dbReference>
<evidence type="ECO:0000313" key="11">
    <source>
        <dbReference type="Proteomes" id="UP000593594"/>
    </source>
</evidence>
<dbReference type="PIRSF" id="PIRSF016661">
    <property type="entry name" value="BioY"/>
    <property type="match status" value="1"/>
</dbReference>
<dbReference type="EMBL" id="CP058214">
    <property type="protein sequence ID" value="QPC44714.1"/>
    <property type="molecule type" value="Genomic_DNA"/>
</dbReference>
<gene>
    <name evidence="10" type="ORF">HW532_19615</name>
</gene>
<dbReference type="PANTHER" id="PTHR34295:SF4">
    <property type="entry name" value="BIOTIN TRANSPORTER BIOY-RELATED"/>
    <property type="match status" value="1"/>
</dbReference>
<keyword evidence="3 8" id="KW-0813">Transport</keyword>
<evidence type="ECO:0000256" key="1">
    <source>
        <dbReference type="ARBA" id="ARBA00004651"/>
    </source>
</evidence>
<keyword evidence="5 9" id="KW-0812">Transmembrane</keyword>
<dbReference type="AlphaFoldDB" id="A0A7S8HDP7"/>
<organism evidence="10 11">
    <name type="scientific">Kaustia mangrovi</name>
    <dbReference type="NCBI Taxonomy" id="2593653"/>
    <lineage>
        <taxon>Bacteria</taxon>
        <taxon>Pseudomonadati</taxon>
        <taxon>Pseudomonadota</taxon>
        <taxon>Alphaproteobacteria</taxon>
        <taxon>Hyphomicrobiales</taxon>
        <taxon>Parvibaculaceae</taxon>
        <taxon>Kaustia</taxon>
    </lineage>
</organism>
<evidence type="ECO:0000256" key="4">
    <source>
        <dbReference type="ARBA" id="ARBA00022475"/>
    </source>
</evidence>
<keyword evidence="7 8" id="KW-0472">Membrane</keyword>
<accession>A0A7S8HDP7</accession>
<dbReference type="Pfam" id="PF02632">
    <property type="entry name" value="BioY"/>
    <property type="match status" value="1"/>
</dbReference>
<dbReference type="Proteomes" id="UP000593594">
    <property type="component" value="Chromosome"/>
</dbReference>
<evidence type="ECO:0000256" key="6">
    <source>
        <dbReference type="ARBA" id="ARBA00022989"/>
    </source>
</evidence>
<evidence type="ECO:0000256" key="7">
    <source>
        <dbReference type="ARBA" id="ARBA00023136"/>
    </source>
</evidence>
<dbReference type="GO" id="GO:0005886">
    <property type="term" value="C:plasma membrane"/>
    <property type="evidence" value="ECO:0007669"/>
    <property type="project" value="UniProtKB-SubCell"/>
</dbReference>
<feature type="transmembrane region" description="Helical" evidence="9">
    <location>
        <begin position="58"/>
        <end position="75"/>
    </location>
</feature>
<dbReference type="Gene3D" id="1.10.1760.20">
    <property type="match status" value="1"/>
</dbReference>
<dbReference type="RefSeq" id="WP_213162083.1">
    <property type="nucleotide sequence ID" value="NZ_CP058214.1"/>
</dbReference>
<comment type="subcellular location">
    <subcellularLocation>
        <location evidence="1 8">Cell membrane</location>
        <topology evidence="1 8">Multi-pass membrane protein</topology>
    </subcellularLocation>
</comment>